<keyword evidence="2" id="KW-1185">Reference proteome</keyword>
<reference evidence="2" key="1">
    <citation type="journal article" date="2024" name="Front. Bioeng. Biotechnol.">
        <title>Genome-scale model development and genomic sequencing of the oleaginous clade Lipomyces.</title>
        <authorList>
            <person name="Czajka J.J."/>
            <person name="Han Y."/>
            <person name="Kim J."/>
            <person name="Mondo S.J."/>
            <person name="Hofstad B.A."/>
            <person name="Robles A."/>
            <person name="Haridas S."/>
            <person name="Riley R."/>
            <person name="LaButti K."/>
            <person name="Pangilinan J."/>
            <person name="Andreopoulos W."/>
            <person name="Lipzen A."/>
            <person name="Yan J."/>
            <person name="Wang M."/>
            <person name="Ng V."/>
            <person name="Grigoriev I.V."/>
            <person name="Spatafora J.W."/>
            <person name="Magnuson J.K."/>
            <person name="Baker S.E."/>
            <person name="Pomraning K.R."/>
        </authorList>
    </citation>
    <scope>NUCLEOTIDE SEQUENCE [LARGE SCALE GENOMIC DNA]</scope>
    <source>
        <strain evidence="2">CBS 10300</strain>
    </source>
</reference>
<proteinExistence type="predicted"/>
<comment type="caution">
    <text evidence="1">The sequence shown here is derived from an EMBL/GenBank/DDBJ whole genome shotgun (WGS) entry which is preliminary data.</text>
</comment>
<sequence>MSPDLPKLPSAISDALDLTLISQGAEALIYFSPEHPFIPSPLPAGIITSTISNASAGYILKYRPPKPYRHSALDAQLTKHRTLSEARILYKLFLAGIRVPSFIAVDPRQGLIWMENIDGPSLKKWIWMREAEIEGRHGEGDNDEAMTGQETIRPLLLSVGSEIAKLHFLDIVHGDLTTSNILLRESSRLGAESGADSQNRIVPEPVIIDFGLAQQSTLPEDKAVDLYVLERAFISTHPIHSEPYVKWVLEGYVAGFGRGKKIAVFKVKEIMRKLDAVRLRGRKRSMVG</sequence>
<organism evidence="1 2">
    <name type="scientific">Lipomyces orientalis</name>
    <dbReference type="NCBI Taxonomy" id="1233043"/>
    <lineage>
        <taxon>Eukaryota</taxon>
        <taxon>Fungi</taxon>
        <taxon>Dikarya</taxon>
        <taxon>Ascomycota</taxon>
        <taxon>Saccharomycotina</taxon>
        <taxon>Lipomycetes</taxon>
        <taxon>Lipomycetales</taxon>
        <taxon>Lipomycetaceae</taxon>
        <taxon>Lipomyces</taxon>
    </lineage>
</organism>
<dbReference type="EMBL" id="MU970038">
    <property type="protein sequence ID" value="KAK9325818.1"/>
    <property type="molecule type" value="Genomic_DNA"/>
</dbReference>
<evidence type="ECO:0000313" key="2">
    <source>
        <dbReference type="Proteomes" id="UP001489719"/>
    </source>
</evidence>
<gene>
    <name evidence="1" type="ORF">V1517DRAFT_313604</name>
</gene>
<dbReference type="Proteomes" id="UP001489719">
    <property type="component" value="Unassembled WGS sequence"/>
</dbReference>
<protein>
    <submittedName>
        <fullName evidence="1">Kinase-like domain-containing protein</fullName>
    </submittedName>
</protein>
<name>A0ACC3TXQ6_9ASCO</name>
<evidence type="ECO:0000313" key="1">
    <source>
        <dbReference type="EMBL" id="KAK9325818.1"/>
    </source>
</evidence>
<accession>A0ACC3TXQ6</accession>